<keyword evidence="2" id="KW-0472">Membrane</keyword>
<gene>
    <name evidence="3" type="ORF">AK812_SmicGene10083</name>
</gene>
<organism evidence="3 4">
    <name type="scientific">Symbiodinium microadriaticum</name>
    <name type="common">Dinoflagellate</name>
    <name type="synonym">Zooxanthella microadriatica</name>
    <dbReference type="NCBI Taxonomy" id="2951"/>
    <lineage>
        <taxon>Eukaryota</taxon>
        <taxon>Sar</taxon>
        <taxon>Alveolata</taxon>
        <taxon>Dinophyceae</taxon>
        <taxon>Suessiales</taxon>
        <taxon>Symbiodiniaceae</taxon>
        <taxon>Symbiodinium</taxon>
    </lineage>
</organism>
<sequence>MLSKMRCVGTAPSSHHLHTPRGHVPPNERDIAACGRQAVRTSSSGITPMAGLAVALPLLMRRRSQRLKSRLHWTKYSSLVLVDMSKLRIASSIVIVIDVVAIIVVITVTIAITTTTATTGTIIIIIIIVIIIIIIIIIIFIIFNSGTCVAGISISINIRIIFSISIRITVSISVLPGDVNSPA</sequence>
<dbReference type="EMBL" id="LSRX01000156">
    <property type="protein sequence ID" value="OLQ06611.1"/>
    <property type="molecule type" value="Genomic_DNA"/>
</dbReference>
<feature type="transmembrane region" description="Helical" evidence="2">
    <location>
        <begin position="120"/>
        <end position="144"/>
    </location>
</feature>
<evidence type="ECO:0000313" key="4">
    <source>
        <dbReference type="Proteomes" id="UP000186817"/>
    </source>
</evidence>
<proteinExistence type="predicted"/>
<evidence type="ECO:0000256" key="2">
    <source>
        <dbReference type="SAM" id="Phobius"/>
    </source>
</evidence>
<keyword evidence="2" id="KW-0812">Transmembrane</keyword>
<feature type="transmembrane region" description="Helical" evidence="2">
    <location>
        <begin position="93"/>
        <end position="114"/>
    </location>
</feature>
<reference evidence="3 4" key="1">
    <citation type="submission" date="2016-02" db="EMBL/GenBank/DDBJ databases">
        <title>Genome analysis of coral dinoflagellate symbionts highlights evolutionary adaptations to a symbiotic lifestyle.</title>
        <authorList>
            <person name="Aranda M."/>
            <person name="Li Y."/>
            <person name="Liew Y.J."/>
            <person name="Baumgarten S."/>
            <person name="Simakov O."/>
            <person name="Wilson M."/>
            <person name="Piel J."/>
            <person name="Ashoor H."/>
            <person name="Bougouffa S."/>
            <person name="Bajic V.B."/>
            <person name="Ryu T."/>
            <person name="Ravasi T."/>
            <person name="Bayer T."/>
            <person name="Micklem G."/>
            <person name="Kim H."/>
            <person name="Bhak J."/>
            <person name="Lajeunesse T.C."/>
            <person name="Voolstra C.R."/>
        </authorList>
    </citation>
    <scope>NUCLEOTIDE SEQUENCE [LARGE SCALE GENOMIC DNA]</scope>
    <source>
        <strain evidence="3 4">CCMP2467</strain>
    </source>
</reference>
<comment type="caution">
    <text evidence="3">The sequence shown here is derived from an EMBL/GenBank/DDBJ whole genome shotgun (WGS) entry which is preliminary data.</text>
</comment>
<protein>
    <submittedName>
        <fullName evidence="3">Uncharacterized protein</fullName>
    </submittedName>
</protein>
<accession>A0A1Q9EGU5</accession>
<feature type="transmembrane region" description="Helical" evidence="2">
    <location>
        <begin position="156"/>
        <end position="175"/>
    </location>
</feature>
<keyword evidence="4" id="KW-1185">Reference proteome</keyword>
<dbReference type="Proteomes" id="UP000186817">
    <property type="component" value="Unassembled WGS sequence"/>
</dbReference>
<name>A0A1Q9EGU5_SYMMI</name>
<evidence type="ECO:0000256" key="1">
    <source>
        <dbReference type="SAM" id="MobiDB-lite"/>
    </source>
</evidence>
<keyword evidence="2" id="KW-1133">Transmembrane helix</keyword>
<evidence type="ECO:0000313" key="3">
    <source>
        <dbReference type="EMBL" id="OLQ06611.1"/>
    </source>
</evidence>
<feature type="region of interest" description="Disordered" evidence="1">
    <location>
        <begin position="1"/>
        <end position="26"/>
    </location>
</feature>
<dbReference type="AlphaFoldDB" id="A0A1Q9EGU5"/>